<dbReference type="PANTHER" id="PTHR42914:SF1">
    <property type="entry name" value="7-CYANO-7-DEAZAGUANINE SYNTHASE"/>
    <property type="match status" value="1"/>
</dbReference>
<dbReference type="NCBIfam" id="TIGR00364">
    <property type="entry name" value="7-cyano-7-deazaguanine synthase QueC"/>
    <property type="match status" value="1"/>
</dbReference>
<evidence type="ECO:0000313" key="14">
    <source>
        <dbReference type="Proteomes" id="UP000199355"/>
    </source>
</evidence>
<gene>
    <name evidence="11" type="primary">queC</name>
    <name evidence="13" type="ORF">SAMN05192586_10394</name>
</gene>
<feature type="compositionally biased region" description="Low complexity" evidence="12">
    <location>
        <begin position="16"/>
        <end position="26"/>
    </location>
</feature>
<evidence type="ECO:0000256" key="6">
    <source>
        <dbReference type="ARBA" id="ARBA00022833"/>
    </source>
</evidence>
<dbReference type="RefSeq" id="WP_257243114.1">
    <property type="nucleotide sequence ID" value="NZ_FNBX01000003.1"/>
</dbReference>
<evidence type="ECO:0000256" key="5">
    <source>
        <dbReference type="ARBA" id="ARBA00022785"/>
    </source>
</evidence>
<feature type="binding site" evidence="11">
    <location>
        <begin position="40"/>
        <end position="50"/>
    </location>
    <ligand>
        <name>ATP</name>
        <dbReference type="ChEBI" id="CHEBI:30616"/>
    </ligand>
</feature>
<feature type="binding site" evidence="11">
    <location>
        <position position="229"/>
    </location>
    <ligand>
        <name>Zn(2+)</name>
        <dbReference type="ChEBI" id="CHEBI:29105"/>
    </ligand>
</feature>
<feature type="binding site" evidence="11">
    <location>
        <position position="247"/>
    </location>
    <ligand>
        <name>Zn(2+)</name>
        <dbReference type="ChEBI" id="CHEBI:29105"/>
    </ligand>
</feature>
<keyword evidence="7 11" id="KW-0067">ATP-binding</keyword>
<keyword evidence="2 11" id="KW-0436">Ligase</keyword>
<keyword evidence="4 11" id="KW-0547">Nucleotide-binding</keyword>
<evidence type="ECO:0000256" key="12">
    <source>
        <dbReference type="SAM" id="MobiDB-lite"/>
    </source>
</evidence>
<dbReference type="Proteomes" id="UP000199355">
    <property type="component" value="Unassembled WGS sequence"/>
</dbReference>
<comment type="pathway">
    <text evidence="1 11">Purine metabolism; 7-cyano-7-deazaguanine biosynthesis.</text>
</comment>
<dbReference type="CDD" id="cd01995">
    <property type="entry name" value="QueC-like"/>
    <property type="match status" value="1"/>
</dbReference>
<dbReference type="EC" id="6.3.4.20" evidence="9 11"/>
<dbReference type="PIRSF" id="PIRSF006293">
    <property type="entry name" value="ExsB"/>
    <property type="match status" value="1"/>
</dbReference>
<protein>
    <recommendedName>
        <fullName evidence="9 11">7-cyano-7-deazaguanine synthase</fullName>
        <ecNumber evidence="9 11">6.3.4.20</ecNumber>
    </recommendedName>
    <alternativeName>
        <fullName evidence="11">7-cyano-7-carbaguanine synthase</fullName>
    </alternativeName>
    <alternativeName>
        <fullName evidence="11">PreQ(0) synthase</fullName>
    </alternativeName>
    <alternativeName>
        <fullName evidence="11">Queuosine biosynthesis protein QueC</fullName>
    </alternativeName>
</protein>
<dbReference type="InterPro" id="IPR018317">
    <property type="entry name" value="QueC"/>
</dbReference>
<evidence type="ECO:0000256" key="10">
    <source>
        <dbReference type="ARBA" id="ARBA00047890"/>
    </source>
</evidence>
<comment type="cofactor">
    <cofactor evidence="11">
        <name>Zn(2+)</name>
        <dbReference type="ChEBI" id="CHEBI:29105"/>
    </cofactor>
    <text evidence="11">Binds 1 zinc ion per subunit.</text>
</comment>
<evidence type="ECO:0000256" key="4">
    <source>
        <dbReference type="ARBA" id="ARBA00022741"/>
    </source>
</evidence>
<evidence type="ECO:0000256" key="8">
    <source>
        <dbReference type="ARBA" id="ARBA00037993"/>
    </source>
</evidence>
<dbReference type="Gene3D" id="3.40.50.620">
    <property type="entry name" value="HUPs"/>
    <property type="match status" value="1"/>
</dbReference>
<comment type="catalytic activity">
    <reaction evidence="10 11">
        <text>7-carboxy-7-carbaguanine + NH4(+) + 2 ATP = 7-cyano-7-carbaguanine + 2 AMP + 2 diphosphate + 2 H(+)</text>
        <dbReference type="Rhea" id="RHEA:27982"/>
        <dbReference type="ChEBI" id="CHEBI:15378"/>
        <dbReference type="ChEBI" id="CHEBI:28938"/>
        <dbReference type="ChEBI" id="CHEBI:30616"/>
        <dbReference type="ChEBI" id="CHEBI:33019"/>
        <dbReference type="ChEBI" id="CHEBI:45075"/>
        <dbReference type="ChEBI" id="CHEBI:61036"/>
        <dbReference type="ChEBI" id="CHEBI:456215"/>
        <dbReference type="EC" id="6.3.4.20"/>
    </reaction>
</comment>
<keyword evidence="14" id="KW-1185">Reference proteome</keyword>
<keyword evidence="3 11" id="KW-0479">Metal-binding</keyword>
<dbReference type="GO" id="GO:0008270">
    <property type="term" value="F:zinc ion binding"/>
    <property type="evidence" value="ECO:0007669"/>
    <property type="project" value="UniProtKB-UniRule"/>
</dbReference>
<dbReference type="GO" id="GO:0008616">
    <property type="term" value="P:tRNA queuosine(34) biosynthetic process"/>
    <property type="evidence" value="ECO:0007669"/>
    <property type="project" value="UniProtKB-UniRule"/>
</dbReference>
<evidence type="ECO:0000256" key="7">
    <source>
        <dbReference type="ARBA" id="ARBA00022840"/>
    </source>
</evidence>
<dbReference type="STRING" id="571438.SAMN05192586_10394"/>
<evidence type="ECO:0000256" key="3">
    <source>
        <dbReference type="ARBA" id="ARBA00022723"/>
    </source>
</evidence>
<sequence length="273" mass="29391">MTAMHNASLVPPSPSSGPAANPQPAALPGALADQQALVIFSGGQDSATCLAWALSRFGRVLTLGFDYGQRHAVELSCRQALREGLAALNPQWAARLGSDTLLRLDIFRDLANTALTSDAPIEEHGPGGLPNTFVPGRNLIFILHAAAWAYARQIRHLVLGVCQSDYSGYPDCRDDSVKAMQVAVNTGMDANYVLHTPLMWRSKKDAWELAEQLGGEHLVDMIVERSHTCYLGERGERHPWGYGCGNCPACRLRAAGYAAYVRAKAEAGAAAHD</sequence>
<dbReference type="UniPathway" id="UPA00391"/>
<dbReference type="Pfam" id="PF06508">
    <property type="entry name" value="QueC"/>
    <property type="match status" value="1"/>
</dbReference>
<feature type="binding site" evidence="11">
    <location>
        <position position="244"/>
    </location>
    <ligand>
        <name>Zn(2+)</name>
        <dbReference type="ChEBI" id="CHEBI:29105"/>
    </ligand>
</feature>
<comment type="similarity">
    <text evidence="8 11">Belongs to the QueC family.</text>
</comment>
<comment type="function">
    <text evidence="11">Catalyzes the ATP-dependent conversion of 7-carboxy-7-deazaguanine (CDG) to 7-cyano-7-deazaguanine (preQ(0)).</text>
</comment>
<dbReference type="GO" id="GO:0005524">
    <property type="term" value="F:ATP binding"/>
    <property type="evidence" value="ECO:0007669"/>
    <property type="project" value="UniProtKB-UniRule"/>
</dbReference>
<proteinExistence type="inferred from homology"/>
<evidence type="ECO:0000256" key="1">
    <source>
        <dbReference type="ARBA" id="ARBA00005061"/>
    </source>
</evidence>
<organism evidence="13 14">
    <name type="scientific">Desulfovibrio legallii</name>
    <dbReference type="NCBI Taxonomy" id="571438"/>
    <lineage>
        <taxon>Bacteria</taxon>
        <taxon>Pseudomonadati</taxon>
        <taxon>Thermodesulfobacteriota</taxon>
        <taxon>Desulfovibrionia</taxon>
        <taxon>Desulfovibrionales</taxon>
        <taxon>Desulfovibrionaceae</taxon>
        <taxon>Desulfovibrio</taxon>
    </lineage>
</organism>
<dbReference type="InterPro" id="IPR014729">
    <property type="entry name" value="Rossmann-like_a/b/a_fold"/>
</dbReference>
<evidence type="ECO:0000256" key="11">
    <source>
        <dbReference type="HAMAP-Rule" id="MF_01633"/>
    </source>
</evidence>
<reference evidence="14" key="1">
    <citation type="submission" date="2016-10" db="EMBL/GenBank/DDBJ databases">
        <authorList>
            <person name="Varghese N."/>
            <person name="Submissions S."/>
        </authorList>
    </citation>
    <scope>NUCLEOTIDE SEQUENCE [LARGE SCALE GENOMIC DNA]</scope>
    <source>
        <strain evidence="14">KHC7</strain>
    </source>
</reference>
<keyword evidence="5 11" id="KW-0671">Queuosine biosynthesis</keyword>
<dbReference type="AlphaFoldDB" id="A0A1G7JPC2"/>
<dbReference type="PANTHER" id="PTHR42914">
    <property type="entry name" value="7-CYANO-7-DEAZAGUANINE SYNTHASE"/>
    <property type="match status" value="1"/>
</dbReference>
<dbReference type="SUPFAM" id="SSF52402">
    <property type="entry name" value="Adenine nucleotide alpha hydrolases-like"/>
    <property type="match status" value="1"/>
</dbReference>
<keyword evidence="6 11" id="KW-0862">Zinc</keyword>
<accession>A0A1G7JPC2</accession>
<name>A0A1G7JPC2_9BACT</name>
<evidence type="ECO:0000256" key="2">
    <source>
        <dbReference type="ARBA" id="ARBA00022598"/>
    </source>
</evidence>
<dbReference type="HAMAP" id="MF_01633">
    <property type="entry name" value="QueC"/>
    <property type="match status" value="1"/>
</dbReference>
<evidence type="ECO:0000313" key="13">
    <source>
        <dbReference type="EMBL" id="SDF26777.1"/>
    </source>
</evidence>
<dbReference type="GO" id="GO:0016879">
    <property type="term" value="F:ligase activity, forming carbon-nitrogen bonds"/>
    <property type="evidence" value="ECO:0007669"/>
    <property type="project" value="UniProtKB-UniRule"/>
</dbReference>
<feature type="region of interest" description="Disordered" evidence="12">
    <location>
        <begin position="1"/>
        <end position="26"/>
    </location>
</feature>
<dbReference type="EMBL" id="FNBX01000003">
    <property type="protein sequence ID" value="SDF26777.1"/>
    <property type="molecule type" value="Genomic_DNA"/>
</dbReference>
<evidence type="ECO:0000256" key="9">
    <source>
        <dbReference type="ARBA" id="ARBA00039149"/>
    </source>
</evidence>
<feature type="binding site" evidence="11">
    <location>
        <position position="250"/>
    </location>
    <ligand>
        <name>Zn(2+)</name>
        <dbReference type="ChEBI" id="CHEBI:29105"/>
    </ligand>
</feature>